<dbReference type="PANTHER" id="PTHR30160">
    <property type="entry name" value="TETRAACYLDISACCHARIDE 4'-KINASE-RELATED"/>
    <property type="match status" value="1"/>
</dbReference>
<dbReference type="GO" id="GO:0005829">
    <property type="term" value="C:cytosol"/>
    <property type="evidence" value="ECO:0007669"/>
    <property type="project" value="TreeGrafter"/>
</dbReference>
<dbReference type="HOGENOM" id="CLU_2699378_0_0_0"/>
<dbReference type="AlphaFoldDB" id="D6BF44"/>
<proteinExistence type="predicted"/>
<accession>D6BF44</accession>
<dbReference type="InterPro" id="IPR051199">
    <property type="entry name" value="LPS_LOS_Heptosyltrfase"/>
</dbReference>
<organism evidence="1 2">
    <name type="scientific">Fusobacterium animalis D11</name>
    <dbReference type="NCBI Taxonomy" id="556264"/>
    <lineage>
        <taxon>Bacteria</taxon>
        <taxon>Fusobacteriati</taxon>
        <taxon>Fusobacteriota</taxon>
        <taxon>Fusobacteriia</taxon>
        <taxon>Fusobacteriales</taxon>
        <taxon>Fusobacteriaceae</taxon>
        <taxon>Fusobacterium</taxon>
    </lineage>
</organism>
<gene>
    <name evidence="1" type="ORF">PSAG_00826</name>
</gene>
<dbReference type="Proteomes" id="UP000004650">
    <property type="component" value="Unassembled WGS sequence"/>
</dbReference>
<comment type="caution">
    <text evidence="1">The sequence shown here is derived from an EMBL/GenBank/DDBJ whole genome shotgun (WGS) entry which is preliminary data.</text>
</comment>
<protein>
    <recommendedName>
        <fullName evidence="3">ADP-heptose:LPS heptosyltransferase II</fullName>
    </recommendedName>
</protein>
<dbReference type="Gene3D" id="3.40.50.2000">
    <property type="entry name" value="Glycogen Phosphorylase B"/>
    <property type="match status" value="1"/>
</dbReference>
<dbReference type="GO" id="GO:0008713">
    <property type="term" value="F:ADP-heptose-lipopolysaccharide heptosyltransferase activity"/>
    <property type="evidence" value="ECO:0007669"/>
    <property type="project" value="TreeGrafter"/>
</dbReference>
<sequence>MFSQNDNINILVIRFKRIGDAILSLPLCHSLKLTFPNSKVDFVLYEDVAPLFEGHPYIDNVITITKKETKKSF</sequence>
<reference evidence="1 2" key="2">
    <citation type="submission" date="2013-10" db="EMBL/GenBank/DDBJ databases">
        <title>The Genome Sequence of Fusobacterium nucleatum subsp. animalis D11.</title>
        <authorList>
            <consortium name="The Broad Institute Genomics Platform"/>
            <person name="Earl A."/>
            <person name="Ward D."/>
            <person name="Feldgarden M."/>
            <person name="Gevers D."/>
            <person name="Kostic A."/>
            <person name="Garrett W."/>
            <person name="Young S.K."/>
            <person name="Zeng Q."/>
            <person name="Gargeya S."/>
            <person name="Fitzgerald M."/>
            <person name="Abouelleil A."/>
            <person name="Alvarado L."/>
            <person name="Berlin A.M."/>
            <person name="Chapman S.B."/>
            <person name="Gainer-Dewar J."/>
            <person name="Goldberg J."/>
            <person name="Gnerre S."/>
            <person name="Griggs A."/>
            <person name="Gujja S."/>
            <person name="Hansen M."/>
            <person name="Howarth C."/>
            <person name="Imamovic A."/>
            <person name="Ireland A."/>
            <person name="Larimer J."/>
            <person name="McCowan C."/>
            <person name="Murphy C."/>
            <person name="Pearson M."/>
            <person name="Poon T.W."/>
            <person name="Priest M."/>
            <person name="Roberts A."/>
            <person name="Saif S."/>
            <person name="Shea T."/>
            <person name="Sykes S."/>
            <person name="Wortman J."/>
            <person name="Nusbaum C."/>
            <person name="Birren B."/>
        </authorList>
    </citation>
    <scope>NUCLEOTIDE SEQUENCE [LARGE SCALE GENOMIC DNA]</scope>
    <source>
        <strain evidence="1 2">D11</strain>
    </source>
</reference>
<evidence type="ECO:0008006" key="3">
    <source>
        <dbReference type="Google" id="ProtNLM"/>
    </source>
</evidence>
<evidence type="ECO:0000313" key="1">
    <source>
        <dbReference type="EMBL" id="EFD80791.1"/>
    </source>
</evidence>
<dbReference type="EMBL" id="ACDS02000052">
    <property type="protein sequence ID" value="EFD80791.1"/>
    <property type="molecule type" value="Genomic_DNA"/>
</dbReference>
<reference evidence="2" key="1">
    <citation type="submission" date="2009-02" db="EMBL/GenBank/DDBJ databases">
        <title>The Genome Sequence of Shigella sp. D9.</title>
        <authorList>
            <consortium name="The Broad Institute Genome Sequencing Platform"/>
            <person name="Ward D."/>
            <person name="Young S.K."/>
            <person name="Kodira C.D."/>
            <person name="Zeng Q."/>
            <person name="Koehrsen M."/>
            <person name="Alvarado L."/>
            <person name="Berlin A."/>
            <person name="Borenstein D."/>
            <person name="Chen Z."/>
            <person name="Engels R."/>
            <person name="Freedman E."/>
            <person name="Gellesch M."/>
            <person name="Goldberg J."/>
            <person name="Griggs A."/>
            <person name="Gujja S."/>
            <person name="Heiman D."/>
            <person name="Hepburn T."/>
            <person name="Howarth C."/>
            <person name="Jen D."/>
            <person name="Larson L."/>
            <person name="Lewis B."/>
            <person name="Mehta T."/>
            <person name="Park D."/>
            <person name="Pearson M."/>
            <person name="Roberts A."/>
            <person name="Saif S."/>
            <person name="Shea T."/>
            <person name="Shenoy N."/>
            <person name="Sisk P."/>
            <person name="Stolte C."/>
            <person name="Sykes S."/>
            <person name="Walk T."/>
            <person name="White J."/>
            <person name="Yandava C."/>
            <person name="Allen-Vercoe E."/>
            <person name="Strauss J."/>
            <person name="Sibley C."/>
            <person name="White A."/>
            <person name="Ambrose C."/>
            <person name="Lander E."/>
            <person name="Nusbaum C."/>
            <person name="Galagan J."/>
            <person name="Birren B."/>
        </authorList>
    </citation>
    <scope>NUCLEOTIDE SEQUENCE [LARGE SCALE GENOMIC DNA]</scope>
    <source>
        <strain evidence="2">D11</strain>
    </source>
</reference>
<dbReference type="SUPFAM" id="SSF53756">
    <property type="entry name" value="UDP-Glycosyltransferase/glycogen phosphorylase"/>
    <property type="match status" value="1"/>
</dbReference>
<evidence type="ECO:0000313" key="2">
    <source>
        <dbReference type="Proteomes" id="UP000004650"/>
    </source>
</evidence>
<dbReference type="PANTHER" id="PTHR30160:SF7">
    <property type="entry name" value="ADP-HEPTOSE--LPS HEPTOSYLTRANSFERASE 2"/>
    <property type="match status" value="1"/>
</dbReference>
<dbReference type="GO" id="GO:0009244">
    <property type="term" value="P:lipopolysaccharide core region biosynthetic process"/>
    <property type="evidence" value="ECO:0007669"/>
    <property type="project" value="TreeGrafter"/>
</dbReference>
<name>D6BF44_9FUSO</name>